<organism evidence="6 7">
    <name type="scientific">Peptacetobacter hominis</name>
    <dbReference type="NCBI Taxonomy" id="2743610"/>
    <lineage>
        <taxon>Bacteria</taxon>
        <taxon>Bacillati</taxon>
        <taxon>Bacillota</taxon>
        <taxon>Clostridia</taxon>
        <taxon>Peptostreptococcales</taxon>
        <taxon>Peptostreptococcaceae</taxon>
        <taxon>Peptacetobacter</taxon>
    </lineage>
</organism>
<evidence type="ECO:0000256" key="4">
    <source>
        <dbReference type="ARBA" id="ARBA00023163"/>
    </source>
</evidence>
<dbReference type="GO" id="GO:0003700">
    <property type="term" value="F:DNA-binding transcription factor activity"/>
    <property type="evidence" value="ECO:0007669"/>
    <property type="project" value="InterPro"/>
</dbReference>
<dbReference type="InterPro" id="IPR005119">
    <property type="entry name" value="LysR_subst-bd"/>
</dbReference>
<comment type="caution">
    <text evidence="6">The sequence shown here is derived from an EMBL/GenBank/DDBJ whole genome shotgun (WGS) entry which is preliminary data.</text>
</comment>
<dbReference type="InterPro" id="IPR036388">
    <property type="entry name" value="WH-like_DNA-bd_sf"/>
</dbReference>
<dbReference type="SUPFAM" id="SSF46785">
    <property type="entry name" value="Winged helix' DNA-binding domain"/>
    <property type="match status" value="1"/>
</dbReference>
<evidence type="ECO:0000256" key="2">
    <source>
        <dbReference type="ARBA" id="ARBA00023015"/>
    </source>
</evidence>
<proteinExistence type="inferred from homology"/>
<gene>
    <name evidence="6" type="ORF">EXD82_03220</name>
</gene>
<dbReference type="PANTHER" id="PTHR30126">
    <property type="entry name" value="HTH-TYPE TRANSCRIPTIONAL REGULATOR"/>
    <property type="match status" value="1"/>
</dbReference>
<evidence type="ECO:0000256" key="3">
    <source>
        <dbReference type="ARBA" id="ARBA00023125"/>
    </source>
</evidence>
<dbReference type="FunFam" id="1.10.10.10:FF:000001">
    <property type="entry name" value="LysR family transcriptional regulator"/>
    <property type="match status" value="1"/>
</dbReference>
<dbReference type="Gene3D" id="1.10.10.10">
    <property type="entry name" value="Winged helix-like DNA-binding domain superfamily/Winged helix DNA-binding domain"/>
    <property type="match status" value="1"/>
</dbReference>
<keyword evidence="2" id="KW-0805">Transcription regulation</keyword>
<feature type="domain" description="HTH lysR-type" evidence="5">
    <location>
        <begin position="1"/>
        <end position="59"/>
    </location>
</feature>
<dbReference type="PANTHER" id="PTHR30126:SF39">
    <property type="entry name" value="HTH-TYPE TRANSCRIPTIONAL REGULATOR CYSL"/>
    <property type="match status" value="1"/>
</dbReference>
<dbReference type="AlphaFoldDB" id="A0A544QWQ2"/>
<protein>
    <submittedName>
        <fullName evidence="6">LysR family transcriptional regulator</fullName>
    </submittedName>
</protein>
<dbReference type="Proteomes" id="UP000317863">
    <property type="component" value="Unassembled WGS sequence"/>
</dbReference>
<keyword evidence="4" id="KW-0804">Transcription</keyword>
<dbReference type="Pfam" id="PF00126">
    <property type="entry name" value="HTH_1"/>
    <property type="match status" value="1"/>
</dbReference>
<reference evidence="6 7" key="1">
    <citation type="submission" date="2019-02" db="EMBL/GenBank/DDBJ databases">
        <title>Peptostreptococcaceae bacterium ZHW00191 nov., a new bacterium isolated from the human gut.</title>
        <authorList>
            <person name="Zhou H.-W."/>
            <person name="Chen X.-J."/>
        </authorList>
    </citation>
    <scope>NUCLEOTIDE SEQUENCE [LARGE SCALE GENOMIC DNA]</scope>
    <source>
        <strain evidence="6 7">ZHW00191</strain>
    </source>
</reference>
<evidence type="ECO:0000313" key="6">
    <source>
        <dbReference type="EMBL" id="TQQ85120.1"/>
    </source>
</evidence>
<dbReference type="InterPro" id="IPR000847">
    <property type="entry name" value="LysR_HTH_N"/>
</dbReference>
<dbReference type="OrthoDB" id="9785745at2"/>
<keyword evidence="7" id="KW-1185">Reference proteome</keyword>
<dbReference type="Gene3D" id="3.40.190.290">
    <property type="match status" value="1"/>
</dbReference>
<comment type="similarity">
    <text evidence="1">Belongs to the LysR transcriptional regulatory family.</text>
</comment>
<dbReference type="InterPro" id="IPR036390">
    <property type="entry name" value="WH_DNA-bd_sf"/>
</dbReference>
<name>A0A544QWQ2_9FIRM</name>
<dbReference type="SUPFAM" id="SSF53850">
    <property type="entry name" value="Periplasmic binding protein-like II"/>
    <property type="match status" value="1"/>
</dbReference>
<dbReference type="GO" id="GO:0000976">
    <property type="term" value="F:transcription cis-regulatory region binding"/>
    <property type="evidence" value="ECO:0007669"/>
    <property type="project" value="TreeGrafter"/>
</dbReference>
<dbReference type="PROSITE" id="PS50931">
    <property type="entry name" value="HTH_LYSR"/>
    <property type="match status" value="1"/>
</dbReference>
<evidence type="ECO:0000313" key="7">
    <source>
        <dbReference type="Proteomes" id="UP000317863"/>
    </source>
</evidence>
<keyword evidence="3" id="KW-0238">DNA-binding</keyword>
<accession>A0A544QWQ2</accession>
<sequence length="298" mass="33827">MFEELKSFITVVELKNFTKAAEKLSLSQPSVSVHIKNLENHFGVKLIDRSVKQKSIAITDRGYLLYRRAKEIIELMDTTVQEVKNYSENISGSLRIGASLTIGEFLLPELIAYFSEKYPDVNIEVFIENTSKIANMVKNLSIDIGIIEGNISSSDFNQTFFYKDEMVLAFPYSEKSLIHKKDYRDLISGRKWVARESGSGTRDFLDMFLSQNKITPESITVLGSNFAVKEAVKNNMGITLLSKLICKRAERKEEIVCVSPDETYVRNFSYIVSKNITPSRAATVFIDELKSYSESLCI</sequence>
<evidence type="ECO:0000256" key="1">
    <source>
        <dbReference type="ARBA" id="ARBA00009437"/>
    </source>
</evidence>
<dbReference type="PRINTS" id="PR00039">
    <property type="entry name" value="HTHLYSR"/>
</dbReference>
<dbReference type="Pfam" id="PF03466">
    <property type="entry name" value="LysR_substrate"/>
    <property type="match status" value="1"/>
</dbReference>
<dbReference type="RefSeq" id="WP_142535477.1">
    <property type="nucleotide sequence ID" value="NZ_SGJB01000004.1"/>
</dbReference>
<dbReference type="EMBL" id="SGJB01000004">
    <property type="protein sequence ID" value="TQQ85120.1"/>
    <property type="molecule type" value="Genomic_DNA"/>
</dbReference>
<evidence type="ECO:0000259" key="5">
    <source>
        <dbReference type="PROSITE" id="PS50931"/>
    </source>
</evidence>